<evidence type="ECO:0000256" key="1">
    <source>
        <dbReference type="SAM" id="MobiDB-lite"/>
    </source>
</evidence>
<dbReference type="PANTHER" id="PTHR34835:SF71">
    <property type="entry name" value="UBIQUITIN-LIKE PROTEASE FAMILY PROFILE DOMAIN-CONTAINING PROTEIN"/>
    <property type="match status" value="1"/>
</dbReference>
<feature type="region of interest" description="Disordered" evidence="1">
    <location>
        <begin position="407"/>
        <end position="442"/>
    </location>
</feature>
<dbReference type="AlphaFoldDB" id="A0A8T0RDN9"/>
<evidence type="ECO:0000313" key="3">
    <source>
        <dbReference type="Proteomes" id="UP000823388"/>
    </source>
</evidence>
<name>A0A8T0RDN9_PANVG</name>
<protein>
    <submittedName>
        <fullName evidence="2">Uncharacterized protein</fullName>
    </submittedName>
</protein>
<reference evidence="2" key="1">
    <citation type="submission" date="2020-05" db="EMBL/GenBank/DDBJ databases">
        <title>WGS assembly of Panicum virgatum.</title>
        <authorList>
            <person name="Lovell J.T."/>
            <person name="Jenkins J."/>
            <person name="Shu S."/>
            <person name="Juenger T.E."/>
            <person name="Schmutz J."/>
        </authorList>
    </citation>
    <scope>NUCLEOTIDE SEQUENCE</scope>
    <source>
        <strain evidence="2">AP13</strain>
    </source>
</reference>
<feature type="compositionally biased region" description="Basic and acidic residues" evidence="1">
    <location>
        <begin position="407"/>
        <end position="417"/>
    </location>
</feature>
<proteinExistence type="predicted"/>
<dbReference type="EMBL" id="CM029047">
    <property type="protein sequence ID" value="KAG2582963.1"/>
    <property type="molecule type" value="Genomic_DNA"/>
</dbReference>
<evidence type="ECO:0000313" key="2">
    <source>
        <dbReference type="EMBL" id="KAG2582963.1"/>
    </source>
</evidence>
<dbReference type="PANTHER" id="PTHR34835">
    <property type="entry name" value="OS07G0283600 PROTEIN-RELATED"/>
    <property type="match status" value="1"/>
</dbReference>
<keyword evidence="3" id="KW-1185">Reference proteome</keyword>
<dbReference type="Proteomes" id="UP000823388">
    <property type="component" value="Chromosome 6K"/>
</dbReference>
<comment type="caution">
    <text evidence="2">The sequence shown here is derived from an EMBL/GenBank/DDBJ whole genome shotgun (WGS) entry which is preliminary data.</text>
</comment>
<feature type="region of interest" description="Disordered" evidence="1">
    <location>
        <begin position="1"/>
        <end position="22"/>
    </location>
</feature>
<organism evidence="2 3">
    <name type="scientific">Panicum virgatum</name>
    <name type="common">Blackwell switchgrass</name>
    <dbReference type="NCBI Taxonomy" id="38727"/>
    <lineage>
        <taxon>Eukaryota</taxon>
        <taxon>Viridiplantae</taxon>
        <taxon>Streptophyta</taxon>
        <taxon>Embryophyta</taxon>
        <taxon>Tracheophyta</taxon>
        <taxon>Spermatophyta</taxon>
        <taxon>Magnoliopsida</taxon>
        <taxon>Liliopsida</taxon>
        <taxon>Poales</taxon>
        <taxon>Poaceae</taxon>
        <taxon>PACMAD clade</taxon>
        <taxon>Panicoideae</taxon>
        <taxon>Panicodae</taxon>
        <taxon>Paniceae</taxon>
        <taxon>Panicinae</taxon>
        <taxon>Panicum</taxon>
        <taxon>Panicum sect. Hiantes</taxon>
    </lineage>
</organism>
<sequence length="578" mass="66228">MDNFLNLMKMPQTGNNQPPLSDYERTMNIERWREGTRAAHKLNVAERAAFFEQNNMTELELLQIEYGEDWWKQPLPLPPITWKFELGKDLVAPEQIPKLPTRMRRLHSWYKMQKKRIGSRELLKFLFDRLDPNSMVIKLGKNRGIHVTPFAVKQVLGIPDSGEDLPLQTNNHASKALSKLKIMLDLEESQDLHASHLQKILKDDLELCSNLIDDEMAIRFFFIIASNKLLFPSIDNNIRCKDIYLTRDLPRLSDMNWCKAVVDDLRHAAHAYHIDKTKKGTPSLPGCAILLIILYLDNLQCKHQIEHMNTPRAKYFDQNLKSSNNTCYYTTHHPFSDVPANNEPLAASYFPSILAELGGFVDQINSRTRQSQARAALAKFGAKSKKASSYMNTVHLMLQNAHQEDKAHGNIGQDHHHQPNTSDTAQADDVSMHGSRNGHNMGSEHLEQHMALESGIPIPVAQHNNHDDSFPPKVPMSKALAVRKKFHPHLKCLSDVFIRYGLKEFNGEEIFESFVDDEWLSTKFMSYFVACLSHDESIHMAEGARYRVFLSPEIGEYVNIEEDEEFSQWDSPPALAIL</sequence>
<accession>A0A8T0RDN9</accession>
<gene>
    <name evidence="2" type="ORF">PVAP13_6KG145212</name>
</gene>